<evidence type="ECO:0000313" key="4">
    <source>
        <dbReference type="EMBL" id="KAK3363860.1"/>
    </source>
</evidence>
<dbReference type="Gene3D" id="2.40.50.140">
    <property type="entry name" value="Nucleic acid-binding proteins"/>
    <property type="match status" value="1"/>
</dbReference>
<protein>
    <submittedName>
        <fullName evidence="4">Uncharacterized protein</fullName>
    </submittedName>
</protein>
<dbReference type="InterPro" id="IPR008045">
    <property type="entry name" value="MCM2"/>
</dbReference>
<dbReference type="Pfam" id="PF12619">
    <property type="entry name" value="MCM2_N"/>
    <property type="match status" value="1"/>
</dbReference>
<gene>
    <name evidence="4" type="ORF">B0T25DRAFT_627855</name>
</gene>
<feature type="domain" description="MCM OB" evidence="3">
    <location>
        <begin position="344"/>
        <end position="402"/>
    </location>
</feature>
<dbReference type="GO" id="GO:0042555">
    <property type="term" value="C:MCM complex"/>
    <property type="evidence" value="ECO:0007669"/>
    <property type="project" value="InterPro"/>
</dbReference>
<dbReference type="Pfam" id="PF17207">
    <property type="entry name" value="MCM_OB"/>
    <property type="match status" value="1"/>
</dbReference>
<feature type="region of interest" description="Disordered" evidence="1">
    <location>
        <begin position="203"/>
        <end position="225"/>
    </location>
</feature>
<evidence type="ECO:0000256" key="1">
    <source>
        <dbReference type="SAM" id="MobiDB-lite"/>
    </source>
</evidence>
<sequence length="451" mass="50490">MRRTIDCLPPGCPRRLSLVVRFSVHGDVDVHPYSHLQSLLALLLGRLLGRPFDWSLSGYLSAIDSVGLERRRALSAQHRRNKSAWLKTSSAGCRRWHGRFSPLRNSTTSGNRGVKPGQANRKRSRAGGEDATPSVAASSPLASSPPAFAMAHGGDDEDDIEDEALIQDDIGDIDKTAEGDADLVRDGYEQDSREWTDDAYEGIGVDDEPRRRRHHYDEDDPDEDMDADIMDEELSLEALQDVKASSLTDWASQPSVHRTIKWEFRAFLAGYINESGASVYGNRIKTLGEVNAKSLEVSHDHLSSNKAILAYFLANSPAEILELFDELRQSHLHCLVRLPVPWPVHLNLEKTVCRNYQKADAPGVPWDGAGRLPRHREFILLWDLIDKAKPGEEIEVMGIYRNNYILFCPIAIEIGEGDSRITGGQLLGGGWDTTRRLCMERRGFACWEILK</sequence>
<dbReference type="Gene3D" id="3.30.1640.10">
    <property type="entry name" value="mini-chromosome maintenance (MCM) complex, chain A, domain 1"/>
    <property type="match status" value="1"/>
</dbReference>
<feature type="domain" description="MCM N-terminal" evidence="2">
    <location>
        <begin position="263"/>
        <end position="327"/>
    </location>
</feature>
<dbReference type="SUPFAM" id="SSF50249">
    <property type="entry name" value="Nucleic acid-binding proteins"/>
    <property type="match status" value="1"/>
</dbReference>
<evidence type="ECO:0000259" key="3">
    <source>
        <dbReference type="Pfam" id="PF17207"/>
    </source>
</evidence>
<dbReference type="AlphaFoldDB" id="A0AAJ0HVW8"/>
<dbReference type="Pfam" id="PF14551">
    <property type="entry name" value="MCM_N"/>
    <property type="match status" value="1"/>
</dbReference>
<feature type="compositionally biased region" description="Low complexity" evidence="1">
    <location>
        <begin position="131"/>
        <end position="151"/>
    </location>
</feature>
<proteinExistence type="predicted"/>
<reference evidence="4" key="1">
    <citation type="journal article" date="2023" name="Mol. Phylogenet. Evol.">
        <title>Genome-scale phylogeny and comparative genomics of the fungal order Sordariales.</title>
        <authorList>
            <person name="Hensen N."/>
            <person name="Bonometti L."/>
            <person name="Westerberg I."/>
            <person name="Brannstrom I.O."/>
            <person name="Guillou S."/>
            <person name="Cros-Aarteil S."/>
            <person name="Calhoun S."/>
            <person name="Haridas S."/>
            <person name="Kuo A."/>
            <person name="Mondo S."/>
            <person name="Pangilinan J."/>
            <person name="Riley R."/>
            <person name="LaButti K."/>
            <person name="Andreopoulos B."/>
            <person name="Lipzen A."/>
            <person name="Chen C."/>
            <person name="Yan M."/>
            <person name="Daum C."/>
            <person name="Ng V."/>
            <person name="Clum A."/>
            <person name="Steindorff A."/>
            <person name="Ohm R.A."/>
            <person name="Martin F."/>
            <person name="Silar P."/>
            <person name="Natvig D.O."/>
            <person name="Lalanne C."/>
            <person name="Gautier V."/>
            <person name="Ament-Velasquez S.L."/>
            <person name="Kruys A."/>
            <person name="Hutchinson M.I."/>
            <person name="Powell A.J."/>
            <person name="Barry K."/>
            <person name="Miller A.N."/>
            <person name="Grigoriev I.V."/>
            <person name="Debuchy R."/>
            <person name="Gladieux P."/>
            <person name="Hiltunen Thoren M."/>
            <person name="Johannesson H."/>
        </authorList>
    </citation>
    <scope>NUCLEOTIDE SEQUENCE</scope>
    <source>
        <strain evidence="4">CBS 955.72</strain>
    </source>
</reference>
<dbReference type="GO" id="GO:0005634">
    <property type="term" value="C:nucleus"/>
    <property type="evidence" value="ECO:0007669"/>
    <property type="project" value="InterPro"/>
</dbReference>
<dbReference type="InterPro" id="IPR027925">
    <property type="entry name" value="MCM_N"/>
</dbReference>
<name>A0AAJ0HVW8_9PEZI</name>
<dbReference type="GO" id="GO:0005524">
    <property type="term" value="F:ATP binding"/>
    <property type="evidence" value="ECO:0007669"/>
    <property type="project" value="InterPro"/>
</dbReference>
<comment type="caution">
    <text evidence="4">The sequence shown here is derived from an EMBL/GenBank/DDBJ whole genome shotgun (WGS) entry which is preliminary data.</text>
</comment>
<dbReference type="Proteomes" id="UP001275084">
    <property type="component" value="Unassembled WGS sequence"/>
</dbReference>
<feature type="region of interest" description="Disordered" evidence="1">
    <location>
        <begin position="96"/>
        <end position="156"/>
    </location>
</feature>
<evidence type="ECO:0000313" key="5">
    <source>
        <dbReference type="Proteomes" id="UP001275084"/>
    </source>
</evidence>
<keyword evidence="5" id="KW-1185">Reference proteome</keyword>
<organism evidence="4 5">
    <name type="scientific">Lasiosphaeria hispida</name>
    <dbReference type="NCBI Taxonomy" id="260671"/>
    <lineage>
        <taxon>Eukaryota</taxon>
        <taxon>Fungi</taxon>
        <taxon>Dikarya</taxon>
        <taxon>Ascomycota</taxon>
        <taxon>Pezizomycotina</taxon>
        <taxon>Sordariomycetes</taxon>
        <taxon>Sordariomycetidae</taxon>
        <taxon>Sordariales</taxon>
        <taxon>Lasiosphaeriaceae</taxon>
        <taxon>Lasiosphaeria</taxon>
    </lineage>
</organism>
<dbReference type="EMBL" id="JAUIQD010000001">
    <property type="protein sequence ID" value="KAK3363860.1"/>
    <property type="molecule type" value="Genomic_DNA"/>
</dbReference>
<dbReference type="GO" id="GO:0006270">
    <property type="term" value="P:DNA replication initiation"/>
    <property type="evidence" value="ECO:0007669"/>
    <property type="project" value="InterPro"/>
</dbReference>
<dbReference type="InterPro" id="IPR033762">
    <property type="entry name" value="MCM_OB"/>
</dbReference>
<evidence type="ECO:0000259" key="2">
    <source>
        <dbReference type="Pfam" id="PF14551"/>
    </source>
</evidence>
<dbReference type="GO" id="GO:0003677">
    <property type="term" value="F:DNA binding"/>
    <property type="evidence" value="ECO:0007669"/>
    <property type="project" value="InterPro"/>
</dbReference>
<dbReference type="InterPro" id="IPR012340">
    <property type="entry name" value="NA-bd_OB-fold"/>
</dbReference>
<reference evidence="4" key="2">
    <citation type="submission" date="2023-06" db="EMBL/GenBank/DDBJ databases">
        <authorList>
            <consortium name="Lawrence Berkeley National Laboratory"/>
            <person name="Haridas S."/>
            <person name="Hensen N."/>
            <person name="Bonometti L."/>
            <person name="Westerberg I."/>
            <person name="Brannstrom I.O."/>
            <person name="Guillou S."/>
            <person name="Cros-Aarteil S."/>
            <person name="Calhoun S."/>
            <person name="Kuo A."/>
            <person name="Mondo S."/>
            <person name="Pangilinan J."/>
            <person name="Riley R."/>
            <person name="Labutti K."/>
            <person name="Andreopoulos B."/>
            <person name="Lipzen A."/>
            <person name="Chen C."/>
            <person name="Yanf M."/>
            <person name="Daum C."/>
            <person name="Ng V."/>
            <person name="Clum A."/>
            <person name="Steindorff A."/>
            <person name="Ohm R."/>
            <person name="Martin F."/>
            <person name="Silar P."/>
            <person name="Natvig D."/>
            <person name="Lalanne C."/>
            <person name="Gautier V."/>
            <person name="Ament-Velasquez S.L."/>
            <person name="Kruys A."/>
            <person name="Hutchinson M.I."/>
            <person name="Powell A.J."/>
            <person name="Barry K."/>
            <person name="Miller A.N."/>
            <person name="Grigoriev I.V."/>
            <person name="Debuchy R."/>
            <person name="Gladieux P."/>
            <person name="Thoren M.H."/>
            <person name="Johannesson H."/>
        </authorList>
    </citation>
    <scope>NUCLEOTIDE SEQUENCE</scope>
    <source>
        <strain evidence="4">CBS 955.72</strain>
    </source>
</reference>
<accession>A0AAJ0HVW8</accession>